<dbReference type="Ensembl" id="ENSSLDT00000020490.1">
    <property type="protein sequence ID" value="ENSSLDP00000019825.1"/>
    <property type="gene ID" value="ENSSLDG00000015540.1"/>
</dbReference>
<evidence type="ECO:0000256" key="2">
    <source>
        <dbReference type="ARBA" id="ARBA00022692"/>
    </source>
</evidence>
<dbReference type="PANTHER" id="PTHR11860:SF118">
    <property type="entry name" value="CMRF35-LIKE MOLECULE 3-RELATED"/>
    <property type="match status" value="1"/>
</dbReference>
<dbReference type="AlphaFoldDB" id="A0A3B4XNR8"/>
<dbReference type="Proteomes" id="UP000261360">
    <property type="component" value="Unplaced"/>
</dbReference>
<keyword evidence="2" id="KW-0812">Transmembrane</keyword>
<keyword evidence="3" id="KW-0472">Membrane</keyword>
<evidence type="ECO:0000256" key="1">
    <source>
        <dbReference type="ARBA" id="ARBA00004370"/>
    </source>
</evidence>
<dbReference type="GO" id="GO:0005886">
    <property type="term" value="C:plasma membrane"/>
    <property type="evidence" value="ECO:0007669"/>
    <property type="project" value="TreeGrafter"/>
</dbReference>
<dbReference type="SUPFAM" id="SSF48726">
    <property type="entry name" value="Immunoglobulin"/>
    <property type="match status" value="1"/>
</dbReference>
<evidence type="ECO:0000256" key="3">
    <source>
        <dbReference type="ARBA" id="ARBA00023136"/>
    </source>
</evidence>
<dbReference type="InterPro" id="IPR013783">
    <property type="entry name" value="Ig-like_fold"/>
</dbReference>
<sequence length="92" mass="10502">NEDHLCLLITLADSGNRVFTVTFHQLQLSDSGKYWCGVDRPGFDTYTEVILTVKEGKCMMFVTITLNKIYLYTLFNFFLCVPPSVVKCNPIN</sequence>
<comment type="subcellular location">
    <subcellularLocation>
        <location evidence="1">Membrane</location>
    </subcellularLocation>
</comment>
<dbReference type="GO" id="GO:0004888">
    <property type="term" value="F:transmembrane signaling receptor activity"/>
    <property type="evidence" value="ECO:0007669"/>
    <property type="project" value="TreeGrafter"/>
</dbReference>
<evidence type="ECO:0008006" key="6">
    <source>
        <dbReference type="Google" id="ProtNLM"/>
    </source>
</evidence>
<dbReference type="STRING" id="1841481.ENSSLDP00000019825"/>
<dbReference type="InterPro" id="IPR050671">
    <property type="entry name" value="CD300_family_receptors"/>
</dbReference>
<keyword evidence="5" id="KW-1185">Reference proteome</keyword>
<dbReference type="Gene3D" id="2.60.40.10">
    <property type="entry name" value="Immunoglobulins"/>
    <property type="match status" value="1"/>
</dbReference>
<evidence type="ECO:0000313" key="5">
    <source>
        <dbReference type="Proteomes" id="UP000261360"/>
    </source>
</evidence>
<evidence type="ECO:0000313" key="4">
    <source>
        <dbReference type="Ensembl" id="ENSSLDP00000019825.1"/>
    </source>
</evidence>
<accession>A0A3B4XNR8</accession>
<name>A0A3B4XNR8_SERLL</name>
<organism evidence="4 5">
    <name type="scientific">Seriola lalandi dorsalis</name>
    <dbReference type="NCBI Taxonomy" id="1841481"/>
    <lineage>
        <taxon>Eukaryota</taxon>
        <taxon>Metazoa</taxon>
        <taxon>Chordata</taxon>
        <taxon>Craniata</taxon>
        <taxon>Vertebrata</taxon>
        <taxon>Euteleostomi</taxon>
        <taxon>Actinopterygii</taxon>
        <taxon>Neopterygii</taxon>
        <taxon>Teleostei</taxon>
        <taxon>Neoteleostei</taxon>
        <taxon>Acanthomorphata</taxon>
        <taxon>Carangaria</taxon>
        <taxon>Carangiformes</taxon>
        <taxon>Carangidae</taxon>
        <taxon>Seriola</taxon>
    </lineage>
</organism>
<dbReference type="GeneTree" id="ENSGT00940000175426"/>
<reference evidence="4" key="2">
    <citation type="submission" date="2025-09" db="UniProtKB">
        <authorList>
            <consortium name="Ensembl"/>
        </authorList>
    </citation>
    <scope>IDENTIFICATION</scope>
</reference>
<dbReference type="PANTHER" id="PTHR11860">
    <property type="entry name" value="POLYMERIC-IMMUNOGLOBULIN RECEPTOR"/>
    <property type="match status" value="1"/>
</dbReference>
<dbReference type="InterPro" id="IPR036179">
    <property type="entry name" value="Ig-like_dom_sf"/>
</dbReference>
<protein>
    <recommendedName>
        <fullName evidence="6">Immunoglobulin V-set domain-containing protein</fullName>
    </recommendedName>
</protein>
<proteinExistence type="predicted"/>
<reference evidence="4" key="1">
    <citation type="submission" date="2025-08" db="UniProtKB">
        <authorList>
            <consortium name="Ensembl"/>
        </authorList>
    </citation>
    <scope>IDENTIFICATION</scope>
</reference>